<feature type="region of interest" description="Disordered" evidence="1">
    <location>
        <begin position="50"/>
        <end position="73"/>
    </location>
</feature>
<proteinExistence type="predicted"/>
<organism evidence="2 3">
    <name type="scientific">Vreelandella arcis</name>
    <dbReference type="NCBI Taxonomy" id="416873"/>
    <lineage>
        <taxon>Bacteria</taxon>
        <taxon>Pseudomonadati</taxon>
        <taxon>Pseudomonadota</taxon>
        <taxon>Gammaproteobacteria</taxon>
        <taxon>Oceanospirillales</taxon>
        <taxon>Halomonadaceae</taxon>
        <taxon>Vreelandella</taxon>
    </lineage>
</organism>
<gene>
    <name evidence="2" type="ORF">SAMN04487951_104103</name>
</gene>
<reference evidence="3" key="1">
    <citation type="submission" date="2016-10" db="EMBL/GenBank/DDBJ databases">
        <authorList>
            <person name="Varghese N."/>
            <person name="Submissions S."/>
        </authorList>
    </citation>
    <scope>NUCLEOTIDE SEQUENCE [LARGE SCALE GENOMIC DNA]</scope>
    <source>
        <strain evidence="3">CGMCC 1.6494</strain>
    </source>
</reference>
<name>A0A1H0AGE7_9GAMM</name>
<evidence type="ECO:0008006" key="4">
    <source>
        <dbReference type="Google" id="ProtNLM"/>
    </source>
</evidence>
<evidence type="ECO:0000313" key="2">
    <source>
        <dbReference type="EMBL" id="SDN32688.1"/>
    </source>
</evidence>
<dbReference type="AlphaFoldDB" id="A0A1H0AGE7"/>
<accession>A0A1H0AGE7</accession>
<protein>
    <recommendedName>
        <fullName evidence="4">Transposase IS116/IS110/IS902 family protein</fullName>
    </recommendedName>
</protein>
<sequence>MVSPFTAGYGHHFHSNECGQLRLNNNNQPHLAQLSHAIFSARQPAAALTCRTASPPPASSGKAQRHRLNRGGDRAANSDLHIIAIGRLRLDVTTQTYVSRQVAEGQSKLEALRCLKRYIAREVYYVLAIATERSIRRKYGHLTLRRASVMCSPYQRSWLIKCQFFINTFDIIIFFFFVTRYRLGA</sequence>
<keyword evidence="3" id="KW-1185">Reference proteome</keyword>
<dbReference type="Proteomes" id="UP000199677">
    <property type="component" value="Unassembled WGS sequence"/>
</dbReference>
<dbReference type="STRING" id="416873.SAMN04487951_104103"/>
<evidence type="ECO:0000256" key="1">
    <source>
        <dbReference type="SAM" id="MobiDB-lite"/>
    </source>
</evidence>
<dbReference type="EMBL" id="FNII01000004">
    <property type="protein sequence ID" value="SDN32688.1"/>
    <property type="molecule type" value="Genomic_DNA"/>
</dbReference>
<evidence type="ECO:0000313" key="3">
    <source>
        <dbReference type="Proteomes" id="UP000199677"/>
    </source>
</evidence>